<dbReference type="GO" id="GO:0016811">
    <property type="term" value="F:hydrolase activity, acting on carbon-nitrogen (but not peptide) bonds, in linear amides"/>
    <property type="evidence" value="ECO:0007669"/>
    <property type="project" value="InterPro"/>
</dbReference>
<sequence length="277" mass="31290">MSAAELVIANVQMTSIDDVDTNLMQMESLLERVFEKHQPRLVTFPENCLYLRLTEGEKIPGFELSHSLFSRLSELSVQYKTYLHLGSVPLLIEGHLYNSSVLITPSGQVQPTYQKMHLFDIQLEGQKAIRESDAFRHGQKPNILEVDGWRVGEAICYDVRFAELFSQYARKEVDLILVPAAFLVKTGEAHWNILLRARAIESQSYVVASAQGGTHRGVRGGTRETYGHSISIDPWGNILGEITQSGPGFVINTLSRQQIENVRKQIPMKYHRRLPVG</sequence>
<proteinExistence type="predicted"/>
<dbReference type="Proteomes" id="UP000075320">
    <property type="component" value="Unassembled WGS sequence"/>
</dbReference>
<dbReference type="CDD" id="cd07572">
    <property type="entry name" value="nit"/>
    <property type="match status" value="1"/>
</dbReference>
<name>A0A150WEQ9_BDEBC</name>
<evidence type="ECO:0000259" key="2">
    <source>
        <dbReference type="PROSITE" id="PS50263"/>
    </source>
</evidence>
<evidence type="ECO:0000313" key="3">
    <source>
        <dbReference type="EMBL" id="KYG61444.1"/>
    </source>
</evidence>
<accession>A0A150WEQ9</accession>
<dbReference type="OrthoDB" id="5290165at2"/>
<dbReference type="PROSITE" id="PS50263">
    <property type="entry name" value="CN_HYDROLASE"/>
    <property type="match status" value="1"/>
</dbReference>
<reference evidence="3 4" key="1">
    <citation type="submission" date="2016-03" db="EMBL/GenBank/DDBJ databases">
        <authorList>
            <person name="Ploux O."/>
        </authorList>
    </citation>
    <scope>NUCLEOTIDE SEQUENCE [LARGE SCALE GENOMIC DNA]</scope>
    <source>
        <strain evidence="3 4">R0</strain>
    </source>
</reference>
<protein>
    <submittedName>
        <fullName evidence="3">Amidohydrolase</fullName>
    </submittedName>
</protein>
<dbReference type="PANTHER" id="PTHR23088:SF27">
    <property type="entry name" value="DEAMINATED GLUTATHIONE AMIDASE"/>
    <property type="match status" value="1"/>
</dbReference>
<dbReference type="SUPFAM" id="SSF56317">
    <property type="entry name" value="Carbon-nitrogen hydrolase"/>
    <property type="match status" value="1"/>
</dbReference>
<organism evidence="3 4">
    <name type="scientific">Bdellovibrio bacteriovorus</name>
    <dbReference type="NCBI Taxonomy" id="959"/>
    <lineage>
        <taxon>Bacteria</taxon>
        <taxon>Pseudomonadati</taxon>
        <taxon>Bdellovibrionota</taxon>
        <taxon>Bdellovibrionia</taxon>
        <taxon>Bdellovibrionales</taxon>
        <taxon>Pseudobdellovibrionaceae</taxon>
        <taxon>Bdellovibrio</taxon>
    </lineage>
</organism>
<dbReference type="AlphaFoldDB" id="A0A150WEQ9"/>
<gene>
    <name evidence="3" type="ORF">AZI86_17175</name>
</gene>
<evidence type="ECO:0000313" key="4">
    <source>
        <dbReference type="Proteomes" id="UP000075320"/>
    </source>
</evidence>
<dbReference type="PANTHER" id="PTHR23088">
    <property type="entry name" value="NITRILASE-RELATED"/>
    <property type="match status" value="1"/>
</dbReference>
<keyword evidence="4" id="KW-1185">Reference proteome</keyword>
<dbReference type="InterPro" id="IPR045254">
    <property type="entry name" value="Nit1/2_C-N_Hydrolase"/>
</dbReference>
<dbReference type="Gene3D" id="3.60.110.10">
    <property type="entry name" value="Carbon-nitrogen hydrolase"/>
    <property type="match status" value="1"/>
</dbReference>
<comment type="caution">
    <text evidence="3">The sequence shown here is derived from an EMBL/GenBank/DDBJ whole genome shotgun (WGS) entry which is preliminary data.</text>
</comment>
<evidence type="ECO:0000256" key="1">
    <source>
        <dbReference type="ARBA" id="ARBA00022801"/>
    </source>
</evidence>
<dbReference type="EMBL" id="LUKE01000006">
    <property type="protein sequence ID" value="KYG61444.1"/>
    <property type="molecule type" value="Genomic_DNA"/>
</dbReference>
<keyword evidence="1 3" id="KW-0378">Hydrolase</keyword>
<dbReference type="InterPro" id="IPR036526">
    <property type="entry name" value="C-N_Hydrolase_sf"/>
</dbReference>
<dbReference type="Pfam" id="PF00795">
    <property type="entry name" value="CN_hydrolase"/>
    <property type="match status" value="1"/>
</dbReference>
<feature type="domain" description="CN hydrolase" evidence="2">
    <location>
        <begin position="4"/>
        <end position="256"/>
    </location>
</feature>
<dbReference type="InterPro" id="IPR003010">
    <property type="entry name" value="C-N_Hydrolase"/>
</dbReference>
<dbReference type="RefSeq" id="WP_061836526.1">
    <property type="nucleotide sequence ID" value="NZ_LUKE01000006.1"/>
</dbReference>